<dbReference type="PANTHER" id="PTHR48105">
    <property type="entry name" value="THIOREDOXIN REDUCTASE 1-RELATED-RELATED"/>
    <property type="match status" value="1"/>
</dbReference>
<dbReference type="SUPFAM" id="SSF51905">
    <property type="entry name" value="FAD/NAD(P)-binding domain"/>
    <property type="match status" value="1"/>
</dbReference>
<dbReference type="Proteomes" id="UP000620147">
    <property type="component" value="Unassembled WGS sequence"/>
</dbReference>
<evidence type="ECO:0000313" key="11">
    <source>
        <dbReference type="Proteomes" id="UP000620147"/>
    </source>
</evidence>
<dbReference type="Gene3D" id="3.50.50.60">
    <property type="entry name" value="FAD/NAD(P)-binding domain"/>
    <property type="match status" value="2"/>
</dbReference>
<dbReference type="PRINTS" id="PR00469">
    <property type="entry name" value="PNDRDTASEII"/>
</dbReference>
<evidence type="ECO:0000313" key="10">
    <source>
        <dbReference type="EMBL" id="GFO89441.1"/>
    </source>
</evidence>
<comment type="subunit">
    <text evidence="7">Homodimer.</text>
</comment>
<comment type="caution">
    <text evidence="10">The sequence shown here is derived from an EMBL/GenBank/DDBJ whole genome shotgun (WGS) entry which is preliminary data.</text>
</comment>
<evidence type="ECO:0000256" key="5">
    <source>
        <dbReference type="ARBA" id="ARBA00023157"/>
    </source>
</evidence>
<evidence type="ECO:0000256" key="2">
    <source>
        <dbReference type="ARBA" id="ARBA00022630"/>
    </source>
</evidence>
<reference evidence="10 11" key="1">
    <citation type="submission" date="2020-06" db="EMBL/GenBank/DDBJ databases">
        <title>Characterization of fructooligosaccharide metabolism and fructooligosaccharide-degrading enzymes in human commensal butyrate producers.</title>
        <authorList>
            <person name="Tanno H."/>
            <person name="Fujii T."/>
            <person name="Hirano K."/>
            <person name="Maeno S."/>
            <person name="Tonozuka T."/>
            <person name="Sakamoto M."/>
            <person name="Ohkuma M."/>
            <person name="Tochio T."/>
            <person name="Endo A."/>
        </authorList>
    </citation>
    <scope>NUCLEOTIDE SEQUENCE [LARGE SCALE GENOMIC DNA]</scope>
    <source>
        <strain evidence="10 11">JCM 31056</strain>
    </source>
</reference>
<dbReference type="InterPro" id="IPR005982">
    <property type="entry name" value="Thioredox_Rdtase"/>
</dbReference>
<comment type="catalytic activity">
    <reaction evidence="7">
        <text>[thioredoxin]-dithiol + NADP(+) = [thioredoxin]-disulfide + NADPH + H(+)</text>
        <dbReference type="Rhea" id="RHEA:20345"/>
        <dbReference type="Rhea" id="RHEA-COMP:10698"/>
        <dbReference type="Rhea" id="RHEA-COMP:10700"/>
        <dbReference type="ChEBI" id="CHEBI:15378"/>
        <dbReference type="ChEBI" id="CHEBI:29950"/>
        <dbReference type="ChEBI" id="CHEBI:50058"/>
        <dbReference type="ChEBI" id="CHEBI:57783"/>
        <dbReference type="ChEBI" id="CHEBI:58349"/>
        <dbReference type="EC" id="1.8.1.9"/>
    </reaction>
</comment>
<keyword evidence="11" id="KW-1185">Reference proteome</keyword>
<keyword evidence="2 7" id="KW-0285">Flavoprotein</keyword>
<dbReference type="PROSITE" id="PS00573">
    <property type="entry name" value="PYRIDINE_REDOX_2"/>
    <property type="match status" value="1"/>
</dbReference>
<keyword evidence="5" id="KW-1015">Disulfide bond</keyword>
<dbReference type="InterPro" id="IPR008255">
    <property type="entry name" value="Pyr_nucl-diS_OxRdtase_2_AS"/>
</dbReference>
<dbReference type="Pfam" id="PF07992">
    <property type="entry name" value="Pyr_redox_2"/>
    <property type="match status" value="1"/>
</dbReference>
<keyword evidence="4 7" id="KW-0560">Oxidoreductase</keyword>
<comment type="similarity">
    <text evidence="1 7">Belongs to the class-II pyridine nucleotide-disulfide oxidoreductase family.</text>
</comment>
<organism evidence="10 11">
    <name type="scientific">Butyricicoccus faecihominis</name>
    <dbReference type="NCBI Taxonomy" id="1712515"/>
    <lineage>
        <taxon>Bacteria</taxon>
        <taxon>Bacillati</taxon>
        <taxon>Bacillota</taxon>
        <taxon>Clostridia</taxon>
        <taxon>Eubacteriales</taxon>
        <taxon>Butyricicoccaceae</taxon>
        <taxon>Butyricicoccus</taxon>
    </lineage>
</organism>
<evidence type="ECO:0000256" key="7">
    <source>
        <dbReference type="RuleBase" id="RU003880"/>
    </source>
</evidence>
<evidence type="ECO:0000256" key="8">
    <source>
        <dbReference type="RuleBase" id="RU003881"/>
    </source>
</evidence>
<sequence length="301" mass="31835">MIVIGGGPAGYTAALYAARAGLSTLVLEKLSAGGQMALTEQIDNYPGFEDGIDGFTLGEKMQQSAERFGAVTELAEVYKVSLSGKIKTLETSEGVFQGRTVVIATGASPRPLGVPGEDTLIGKGVHYCAACDGAPYRGKTVAVVGGGNSAAADALALSRIAKKVYLIHRRDSLRATKVYHEPLMNAPNVEFRWNSTVSALLHESRLTGLRLKDVNTGAEQELACDGVFISVGRAPATELFRNELALDKSGYIVADESTRTNLPGVFAVGDVRTKALRQVVTAVSDGAVAVHYAEEYLAENR</sequence>
<evidence type="ECO:0000256" key="4">
    <source>
        <dbReference type="ARBA" id="ARBA00023002"/>
    </source>
</evidence>
<feature type="domain" description="FAD/NAD(P)-binding" evidence="9">
    <location>
        <begin position="2"/>
        <end position="286"/>
    </location>
</feature>
<accession>A0ABQ1E386</accession>
<dbReference type="InterPro" id="IPR023753">
    <property type="entry name" value="FAD/NAD-binding_dom"/>
</dbReference>
<comment type="cofactor">
    <cofactor evidence="8">
        <name>FAD</name>
        <dbReference type="ChEBI" id="CHEBI:57692"/>
    </cofactor>
    <text evidence="8">Binds 1 FAD per subunit.</text>
</comment>
<evidence type="ECO:0000256" key="6">
    <source>
        <dbReference type="ARBA" id="ARBA00023284"/>
    </source>
</evidence>
<keyword evidence="8" id="KW-0521">NADP</keyword>
<dbReference type="EC" id="1.8.1.9" evidence="7"/>
<keyword evidence="6 7" id="KW-0676">Redox-active center</keyword>
<evidence type="ECO:0000256" key="1">
    <source>
        <dbReference type="ARBA" id="ARBA00009333"/>
    </source>
</evidence>
<name>A0ABQ1E386_9FIRM</name>
<dbReference type="EMBL" id="BLYJ01000048">
    <property type="protein sequence ID" value="GFO89441.1"/>
    <property type="molecule type" value="Genomic_DNA"/>
</dbReference>
<dbReference type="InterPro" id="IPR050097">
    <property type="entry name" value="Ferredoxin-NADP_redctase_2"/>
</dbReference>
<evidence type="ECO:0000259" key="9">
    <source>
        <dbReference type="Pfam" id="PF07992"/>
    </source>
</evidence>
<proteinExistence type="inferred from homology"/>
<protein>
    <recommendedName>
        <fullName evidence="7">Thioredoxin reductase</fullName>
        <ecNumber evidence="7">1.8.1.9</ecNumber>
    </recommendedName>
</protein>
<dbReference type="NCBIfam" id="TIGR01292">
    <property type="entry name" value="TRX_reduct"/>
    <property type="match status" value="1"/>
</dbReference>
<evidence type="ECO:0000256" key="3">
    <source>
        <dbReference type="ARBA" id="ARBA00022827"/>
    </source>
</evidence>
<dbReference type="InterPro" id="IPR036188">
    <property type="entry name" value="FAD/NAD-bd_sf"/>
</dbReference>
<keyword evidence="3 7" id="KW-0274">FAD</keyword>
<gene>
    <name evidence="10" type="ORF">BUFA31_26050</name>
</gene>
<dbReference type="PRINTS" id="PR00368">
    <property type="entry name" value="FADPNR"/>
</dbReference>